<evidence type="ECO:0000313" key="6">
    <source>
        <dbReference type="Proteomes" id="UP000030765"/>
    </source>
</evidence>
<dbReference type="AlphaFoldDB" id="A0A084W189"/>
<organism evidence="4">
    <name type="scientific">Anopheles sinensis</name>
    <name type="common">Mosquito</name>
    <dbReference type="NCBI Taxonomy" id="74873"/>
    <lineage>
        <taxon>Eukaryota</taxon>
        <taxon>Metazoa</taxon>
        <taxon>Ecdysozoa</taxon>
        <taxon>Arthropoda</taxon>
        <taxon>Hexapoda</taxon>
        <taxon>Insecta</taxon>
        <taxon>Pterygota</taxon>
        <taxon>Neoptera</taxon>
        <taxon>Endopterygota</taxon>
        <taxon>Diptera</taxon>
        <taxon>Nematocera</taxon>
        <taxon>Culicoidea</taxon>
        <taxon>Culicidae</taxon>
        <taxon>Anophelinae</taxon>
        <taxon>Anopheles</taxon>
    </lineage>
</organism>
<dbReference type="PANTHER" id="PTHR39957:SF1">
    <property type="entry name" value="AT09846P1-RELATED"/>
    <property type="match status" value="1"/>
</dbReference>
<dbReference type="OMA" id="ANATHPD"/>
<protein>
    <submittedName>
        <fullName evidence="5">SVWC domain-containing protein</fullName>
    </submittedName>
</protein>
<dbReference type="Pfam" id="PF15430">
    <property type="entry name" value="SVWC"/>
    <property type="match status" value="1"/>
</dbReference>
<gene>
    <name evidence="4" type="ORF">ZHAS_00011811</name>
</gene>
<reference evidence="4 6" key="1">
    <citation type="journal article" date="2014" name="BMC Genomics">
        <title>Genome sequence of Anopheles sinensis provides insight into genetics basis of mosquito competence for malaria parasites.</title>
        <authorList>
            <person name="Zhou D."/>
            <person name="Zhang D."/>
            <person name="Ding G."/>
            <person name="Shi L."/>
            <person name="Hou Q."/>
            <person name="Ye Y."/>
            <person name="Xu Y."/>
            <person name="Zhou H."/>
            <person name="Xiong C."/>
            <person name="Li S."/>
            <person name="Yu J."/>
            <person name="Hong S."/>
            <person name="Yu X."/>
            <person name="Zou P."/>
            <person name="Chen C."/>
            <person name="Chang X."/>
            <person name="Wang W."/>
            <person name="Lv Y."/>
            <person name="Sun Y."/>
            <person name="Ma L."/>
            <person name="Shen B."/>
            <person name="Zhu C."/>
        </authorList>
    </citation>
    <scope>NUCLEOTIDE SEQUENCE [LARGE SCALE GENOMIC DNA]</scope>
</reference>
<dbReference type="GO" id="GO:0005576">
    <property type="term" value="C:extracellular region"/>
    <property type="evidence" value="ECO:0007669"/>
    <property type="project" value="UniProtKB-SubCell"/>
</dbReference>
<dbReference type="InterPro" id="IPR053308">
    <property type="entry name" value="Vago-like"/>
</dbReference>
<dbReference type="VEuPathDB" id="VectorBase:ASIS001634"/>
<dbReference type="PANTHER" id="PTHR39957">
    <property type="entry name" value="AT09846P1-RELATED"/>
    <property type="match status" value="1"/>
</dbReference>
<evidence type="ECO:0000256" key="2">
    <source>
        <dbReference type="ARBA" id="ARBA00022525"/>
    </source>
</evidence>
<keyword evidence="6" id="KW-1185">Reference proteome</keyword>
<comment type="subcellular location">
    <subcellularLocation>
        <location evidence="1">Secreted</location>
    </subcellularLocation>
</comment>
<dbReference type="OrthoDB" id="7778241at2759"/>
<reference evidence="5" key="2">
    <citation type="submission" date="2020-05" db="UniProtKB">
        <authorList>
            <consortium name="EnsemblMetazoa"/>
        </authorList>
    </citation>
    <scope>IDENTIFICATION</scope>
</reference>
<dbReference type="EnsemblMetazoa" id="ASIC011811-RA">
    <property type="protein sequence ID" value="ASIC011811-PA"/>
    <property type="gene ID" value="ASIC011811"/>
</dbReference>
<evidence type="ECO:0000313" key="4">
    <source>
        <dbReference type="EMBL" id="KFB43983.1"/>
    </source>
</evidence>
<dbReference type="EMBL" id="KE525266">
    <property type="protein sequence ID" value="KFB43983.1"/>
    <property type="molecule type" value="Genomic_DNA"/>
</dbReference>
<evidence type="ECO:0000256" key="1">
    <source>
        <dbReference type="ARBA" id="ARBA00004613"/>
    </source>
</evidence>
<dbReference type="InterPro" id="IPR029277">
    <property type="entry name" value="SVWC_dom"/>
</dbReference>
<accession>A0A084W189</accession>
<dbReference type="SMART" id="SM01318">
    <property type="entry name" value="SVWC"/>
    <property type="match status" value="1"/>
</dbReference>
<keyword evidence="2" id="KW-0964">Secreted</keyword>
<dbReference type="EMBL" id="ATLV01019249">
    <property type="status" value="NOT_ANNOTATED_CDS"/>
    <property type="molecule type" value="Genomic_DNA"/>
</dbReference>
<evidence type="ECO:0000259" key="3">
    <source>
        <dbReference type="SMART" id="SM01318"/>
    </source>
</evidence>
<dbReference type="VEuPathDB" id="VectorBase:ASIC011811"/>
<proteinExistence type="predicted"/>
<feature type="domain" description="Single" evidence="3">
    <location>
        <begin position="95"/>
        <end position="162"/>
    </location>
</feature>
<sequence>MVRFGNHPVSKTKAFETEAGKTGCLALLSTSSESHGHSGACCSLWRLVIFCSIMVKLCQLVLFVGVTVASMAIGQTEAAAYILANATHPDYPGACYDSHRELSLKPNETVQLKGECAEMSCDSQFTISFYSCGVSNVESPECVLTGQDFSKDYPECCSKYTCTDKDGKTYPM</sequence>
<dbReference type="Proteomes" id="UP000030765">
    <property type="component" value="Unassembled WGS sequence"/>
</dbReference>
<evidence type="ECO:0000313" key="5">
    <source>
        <dbReference type="EnsemblMetazoa" id="ASIC011811-PA"/>
    </source>
</evidence>
<name>A0A084W189_ANOSI</name>